<dbReference type="GO" id="GO:0009279">
    <property type="term" value="C:cell outer membrane"/>
    <property type="evidence" value="ECO:0007669"/>
    <property type="project" value="UniProtKB-SubCell"/>
</dbReference>
<dbReference type="InterPro" id="IPR000531">
    <property type="entry name" value="Beta-barrel_TonB"/>
</dbReference>
<keyword evidence="4" id="KW-0812">Transmembrane</keyword>
<keyword evidence="7" id="KW-0472">Membrane</keyword>
<evidence type="ECO:0000256" key="9">
    <source>
        <dbReference type="ARBA" id="ARBA00023237"/>
    </source>
</evidence>
<dbReference type="InterPro" id="IPR039426">
    <property type="entry name" value="TonB-dep_rcpt-like"/>
</dbReference>
<evidence type="ECO:0000259" key="10">
    <source>
        <dbReference type="Pfam" id="PF00593"/>
    </source>
</evidence>
<evidence type="ECO:0000256" key="3">
    <source>
        <dbReference type="ARBA" id="ARBA00022452"/>
    </source>
</evidence>
<evidence type="ECO:0000256" key="1">
    <source>
        <dbReference type="ARBA" id="ARBA00004571"/>
    </source>
</evidence>
<accession>A0A9D5JUC8</accession>
<keyword evidence="5" id="KW-0732">Signal</keyword>
<reference evidence="11" key="1">
    <citation type="submission" date="2019-11" db="EMBL/GenBank/DDBJ databases">
        <title>Microbial mats filling the niche in hypersaline microbial mats.</title>
        <authorList>
            <person name="Wong H.L."/>
            <person name="Macleod F.I."/>
            <person name="White R.A. III"/>
            <person name="Burns B.P."/>
        </authorList>
    </citation>
    <scope>NUCLEOTIDE SEQUENCE</scope>
    <source>
        <strain evidence="11">Rbin_158</strain>
    </source>
</reference>
<evidence type="ECO:0000256" key="2">
    <source>
        <dbReference type="ARBA" id="ARBA00022448"/>
    </source>
</evidence>
<dbReference type="PANTHER" id="PTHR30069:SF29">
    <property type="entry name" value="HEMOGLOBIN AND HEMOGLOBIN-HAPTOGLOBIN-BINDING PROTEIN 1-RELATED"/>
    <property type="match status" value="1"/>
</dbReference>
<dbReference type="PANTHER" id="PTHR30069">
    <property type="entry name" value="TONB-DEPENDENT OUTER MEMBRANE RECEPTOR"/>
    <property type="match status" value="1"/>
</dbReference>
<keyword evidence="8" id="KW-0675">Receptor</keyword>
<proteinExistence type="predicted"/>
<keyword evidence="3" id="KW-1134">Transmembrane beta strand</keyword>
<evidence type="ECO:0000256" key="5">
    <source>
        <dbReference type="ARBA" id="ARBA00022729"/>
    </source>
</evidence>
<keyword evidence="2" id="KW-0813">Transport</keyword>
<dbReference type="GO" id="GO:0015344">
    <property type="term" value="F:siderophore uptake transmembrane transporter activity"/>
    <property type="evidence" value="ECO:0007669"/>
    <property type="project" value="TreeGrafter"/>
</dbReference>
<keyword evidence="6" id="KW-0798">TonB box</keyword>
<protein>
    <recommendedName>
        <fullName evidence="10">TonB-dependent receptor-like beta-barrel domain-containing protein</fullName>
    </recommendedName>
</protein>
<evidence type="ECO:0000313" key="11">
    <source>
        <dbReference type="EMBL" id="MBD3324156.1"/>
    </source>
</evidence>
<organism evidence="11 12">
    <name type="scientific">candidate division KSB3 bacterium</name>
    <dbReference type="NCBI Taxonomy" id="2044937"/>
    <lineage>
        <taxon>Bacteria</taxon>
        <taxon>candidate division KSB3</taxon>
    </lineage>
</organism>
<evidence type="ECO:0000313" key="12">
    <source>
        <dbReference type="Proteomes" id="UP000649604"/>
    </source>
</evidence>
<comment type="caution">
    <text evidence="11">The sequence shown here is derived from an EMBL/GenBank/DDBJ whole genome shotgun (WGS) entry which is preliminary data.</text>
</comment>
<evidence type="ECO:0000256" key="7">
    <source>
        <dbReference type="ARBA" id="ARBA00023136"/>
    </source>
</evidence>
<dbReference type="Pfam" id="PF00593">
    <property type="entry name" value="TonB_dep_Rec_b-barrel"/>
    <property type="match status" value="1"/>
</dbReference>
<name>A0A9D5JUC8_9BACT</name>
<evidence type="ECO:0000256" key="4">
    <source>
        <dbReference type="ARBA" id="ARBA00022692"/>
    </source>
</evidence>
<evidence type="ECO:0000256" key="8">
    <source>
        <dbReference type="ARBA" id="ARBA00023170"/>
    </source>
</evidence>
<sequence length="553" mass="63549">MLAQPMQRRFGWGAFSELPFLTLSRVLPASLWEEASRISAGRRVFKLRFRPGKVRGQSLGVTAVHKESPPLSSALNRWKLLPRERRNKPQTGIVVEVESGYGLYDTFVGRVQHGTQFKGAHYSMQGHWEKTEGEGANQEEENIAASARVDWDISKTTILALHSSYFQSQIDLPQFVEDSSHHQKSAIEIIADLRVNFDPETDTNFLVSGEQAIFDAGTPGTFEMNRYRSQVVLNQLWSRKNTLRLDVTGAWDELWREGERLDTRYYGTASLINSFAMRDNFAVETGVVFEYYHAEDLPYTGNIIAPIFTTRFRLLPDTTLYTTYHPRLQFPDFVELYIRKIYTTVNPDLHAETVRHYLESGLTQRLGDAVSLNLGLFYQEREDLILQIDDNTDNLLEYIQAGSSRFMGVKTNLQMNFAEQFVQTISYTYTDYDLLSWESEMGVAEAGQRDVLPYFPHHQVQASLYWLTPLGLAIDCSGTYVSEQFRNRRSEHQRIGKRFFVHVTLTQKLTDTVQIFFLGRNLTGTDTYDIIPLLDSEEITSSRLFIAGLRLRL</sequence>
<dbReference type="InterPro" id="IPR036942">
    <property type="entry name" value="Beta-barrel_TonB_sf"/>
</dbReference>
<dbReference type="SUPFAM" id="SSF56935">
    <property type="entry name" value="Porins"/>
    <property type="match status" value="1"/>
</dbReference>
<dbReference type="AlphaFoldDB" id="A0A9D5JUC8"/>
<evidence type="ECO:0000256" key="6">
    <source>
        <dbReference type="ARBA" id="ARBA00023077"/>
    </source>
</evidence>
<dbReference type="Proteomes" id="UP000649604">
    <property type="component" value="Unassembled WGS sequence"/>
</dbReference>
<dbReference type="Gene3D" id="2.40.170.20">
    <property type="entry name" value="TonB-dependent receptor, beta-barrel domain"/>
    <property type="match status" value="1"/>
</dbReference>
<dbReference type="GO" id="GO:0044718">
    <property type="term" value="P:siderophore transmembrane transport"/>
    <property type="evidence" value="ECO:0007669"/>
    <property type="project" value="TreeGrafter"/>
</dbReference>
<keyword evidence="9" id="KW-0998">Cell outer membrane</keyword>
<dbReference type="EMBL" id="WJJP01000194">
    <property type="protein sequence ID" value="MBD3324156.1"/>
    <property type="molecule type" value="Genomic_DNA"/>
</dbReference>
<feature type="domain" description="TonB-dependent receptor-like beta-barrel" evidence="10">
    <location>
        <begin position="102"/>
        <end position="522"/>
    </location>
</feature>
<comment type="subcellular location">
    <subcellularLocation>
        <location evidence="1">Cell outer membrane</location>
        <topology evidence="1">Multi-pass membrane protein</topology>
    </subcellularLocation>
</comment>
<gene>
    <name evidence="11" type="ORF">GF339_06200</name>
</gene>